<name>A0AAU9U5F7_EUPED</name>
<proteinExistence type="predicted"/>
<protein>
    <recommendedName>
        <fullName evidence="1">Transposable element P transposase-like RNase H C-terminal domain-containing protein</fullName>
    </recommendedName>
</protein>
<accession>A0AAU9U5F7</accession>
<dbReference type="EMBL" id="CAKOGL010000014">
    <property type="protein sequence ID" value="CAH2094378.1"/>
    <property type="molecule type" value="Genomic_DNA"/>
</dbReference>
<feature type="domain" description="Transposable element P transposase-like RNase H C-terminal" evidence="1">
    <location>
        <begin position="6"/>
        <end position="38"/>
    </location>
</feature>
<comment type="caution">
    <text evidence="2">The sequence shown here is derived from an EMBL/GenBank/DDBJ whole genome shotgun (WGS) entry which is preliminary data.</text>
</comment>
<dbReference type="InterPro" id="IPR048367">
    <property type="entry name" value="TNP-like_RNaseH_C"/>
</dbReference>
<gene>
    <name evidence="2" type="ORF">EEDITHA_LOCUS9948</name>
</gene>
<sequence length="120" mass="13579">MLTRNFNQDPIENFFGNVRSLGVRNVSPNSINFEGAYKSLLLNNFCCAQSIKTNCEDDLASYFQSLLNFPLKESEKSDMKSSDADLPQEIIISESLLTNYKSQEGLQQISYVANQLIKKI</sequence>
<keyword evidence="3" id="KW-1185">Reference proteome</keyword>
<dbReference type="Pfam" id="PF21789">
    <property type="entry name" value="TNP-like_RNaseH_C"/>
    <property type="match status" value="1"/>
</dbReference>
<dbReference type="AlphaFoldDB" id="A0AAU9U5F7"/>
<evidence type="ECO:0000313" key="2">
    <source>
        <dbReference type="EMBL" id="CAH2094378.1"/>
    </source>
</evidence>
<dbReference type="Proteomes" id="UP001153954">
    <property type="component" value="Unassembled WGS sequence"/>
</dbReference>
<reference evidence="2" key="1">
    <citation type="submission" date="2022-03" db="EMBL/GenBank/DDBJ databases">
        <authorList>
            <person name="Tunstrom K."/>
        </authorList>
    </citation>
    <scope>NUCLEOTIDE SEQUENCE</scope>
</reference>
<organism evidence="2 3">
    <name type="scientific">Euphydryas editha</name>
    <name type="common">Edith's checkerspot</name>
    <dbReference type="NCBI Taxonomy" id="104508"/>
    <lineage>
        <taxon>Eukaryota</taxon>
        <taxon>Metazoa</taxon>
        <taxon>Ecdysozoa</taxon>
        <taxon>Arthropoda</taxon>
        <taxon>Hexapoda</taxon>
        <taxon>Insecta</taxon>
        <taxon>Pterygota</taxon>
        <taxon>Neoptera</taxon>
        <taxon>Endopterygota</taxon>
        <taxon>Lepidoptera</taxon>
        <taxon>Glossata</taxon>
        <taxon>Ditrysia</taxon>
        <taxon>Papilionoidea</taxon>
        <taxon>Nymphalidae</taxon>
        <taxon>Nymphalinae</taxon>
        <taxon>Euphydryas</taxon>
    </lineage>
</organism>
<evidence type="ECO:0000313" key="3">
    <source>
        <dbReference type="Proteomes" id="UP001153954"/>
    </source>
</evidence>
<evidence type="ECO:0000259" key="1">
    <source>
        <dbReference type="Pfam" id="PF21789"/>
    </source>
</evidence>